<dbReference type="AlphaFoldDB" id="C8P8A3"/>
<dbReference type="STRING" id="525309.HMPREF0494_1547"/>
<dbReference type="EMBL" id="ACLL01000044">
    <property type="protein sequence ID" value="EEW53264.1"/>
    <property type="molecule type" value="Genomic_DNA"/>
</dbReference>
<feature type="transmembrane region" description="Helical" evidence="1">
    <location>
        <begin position="86"/>
        <end position="105"/>
    </location>
</feature>
<organism evidence="2 3">
    <name type="scientific">Limosilactobacillus antri DSM 16041</name>
    <dbReference type="NCBI Taxonomy" id="525309"/>
    <lineage>
        <taxon>Bacteria</taxon>
        <taxon>Bacillati</taxon>
        <taxon>Bacillota</taxon>
        <taxon>Bacilli</taxon>
        <taxon>Lactobacillales</taxon>
        <taxon>Lactobacillaceae</taxon>
        <taxon>Limosilactobacillus</taxon>
    </lineage>
</organism>
<dbReference type="HOGENOM" id="CLU_142172_2_0_9"/>
<keyword evidence="1" id="KW-0472">Membrane</keyword>
<accession>C8P8A3</accession>
<dbReference type="RefSeq" id="WP_007123094.1">
    <property type="nucleotide sequence ID" value="NZ_AZDK01000020.1"/>
</dbReference>
<evidence type="ECO:0000313" key="2">
    <source>
        <dbReference type="EMBL" id="EEW53264.1"/>
    </source>
</evidence>
<dbReference type="eggNOG" id="ENOG502ZHT9">
    <property type="taxonomic scope" value="Bacteria"/>
</dbReference>
<keyword evidence="1" id="KW-1133">Transmembrane helix</keyword>
<comment type="caution">
    <text evidence="2">The sequence shown here is derived from an EMBL/GenBank/DDBJ whole genome shotgun (WGS) entry which is preliminary data.</text>
</comment>
<feature type="transmembrane region" description="Helical" evidence="1">
    <location>
        <begin position="61"/>
        <end position="80"/>
    </location>
</feature>
<evidence type="ECO:0008006" key="4">
    <source>
        <dbReference type="Google" id="ProtNLM"/>
    </source>
</evidence>
<reference evidence="2 3" key="1">
    <citation type="submission" date="2009-09" db="EMBL/GenBank/DDBJ databases">
        <authorList>
            <person name="Qin X."/>
            <person name="Bachman B."/>
            <person name="Battles P."/>
            <person name="Bell A."/>
            <person name="Bess C."/>
            <person name="Bickham C."/>
            <person name="Chaboub L."/>
            <person name="Chen D."/>
            <person name="Coyle M."/>
            <person name="Deiros D.R."/>
            <person name="Dinh H."/>
            <person name="Forbes L."/>
            <person name="Fowler G."/>
            <person name="Francisco L."/>
            <person name="Fu Q."/>
            <person name="Gubbala S."/>
            <person name="Hale W."/>
            <person name="Han Y."/>
            <person name="Hemphill L."/>
            <person name="Highlander S.K."/>
            <person name="Hirani K."/>
            <person name="Hogues M."/>
            <person name="Jackson L."/>
            <person name="Jakkamsetti A."/>
            <person name="Javaid M."/>
            <person name="Jiang H."/>
            <person name="Korchina V."/>
            <person name="Kovar C."/>
            <person name="Lara F."/>
            <person name="Lee S."/>
            <person name="Mata R."/>
            <person name="Mathew T."/>
            <person name="Moen C."/>
            <person name="Morales K."/>
            <person name="Munidasa M."/>
            <person name="Nazareth L."/>
            <person name="Ngo R."/>
            <person name="Nguyen L."/>
            <person name="Okwuonu G."/>
            <person name="Ongeri F."/>
            <person name="Patil S."/>
            <person name="Petrosino J."/>
            <person name="Pham C."/>
            <person name="Pham P."/>
            <person name="Pu L.-L."/>
            <person name="Puazo M."/>
            <person name="Raj R."/>
            <person name="Reid J."/>
            <person name="Rouhana J."/>
            <person name="Saada N."/>
            <person name="Shang Y."/>
            <person name="Simmons D."/>
            <person name="Thornton R."/>
            <person name="Warren J."/>
            <person name="Weissenberger G."/>
            <person name="Zhang J."/>
            <person name="Zhang L."/>
            <person name="Zhou C."/>
            <person name="Zhu D."/>
            <person name="Muzny D."/>
            <person name="Worley K."/>
            <person name="Gibbs R."/>
        </authorList>
    </citation>
    <scope>NUCLEOTIDE SEQUENCE [LARGE SCALE GENOMIC DNA]</scope>
    <source>
        <strain evidence="2 3">DSM 16041</strain>
    </source>
</reference>
<feature type="transmembrane region" description="Helical" evidence="1">
    <location>
        <begin position="33"/>
        <end position="54"/>
    </location>
</feature>
<protein>
    <recommendedName>
        <fullName evidence="4">DUF3021 domain-containing protein</fullName>
    </recommendedName>
</protein>
<evidence type="ECO:0000256" key="1">
    <source>
        <dbReference type="SAM" id="Phobius"/>
    </source>
</evidence>
<feature type="transmembrane region" description="Helical" evidence="1">
    <location>
        <begin position="7"/>
        <end position="27"/>
    </location>
</feature>
<name>C8P8A3_9LACO</name>
<evidence type="ECO:0000313" key="3">
    <source>
        <dbReference type="Proteomes" id="UP000003675"/>
    </source>
</evidence>
<dbReference type="Pfam" id="PF11457">
    <property type="entry name" value="DUF3021"/>
    <property type="match status" value="1"/>
</dbReference>
<dbReference type="OrthoDB" id="2316249at2"/>
<proteinExistence type="predicted"/>
<sequence length="124" mass="14296">MKRILRRFLKGLAIGSTTYLVFLTIHFQPMLPTAFNTISVMVISGLIGVATFIFQTDLNYFVALIVHFIITVLLVAIMIVVNHWGITLQSLWLIVIAYVVIWIVLRLQQERDVREINAKLNKRK</sequence>
<gene>
    <name evidence="2" type="ORF">HMPREF0494_1547</name>
</gene>
<dbReference type="Proteomes" id="UP000003675">
    <property type="component" value="Unassembled WGS sequence"/>
</dbReference>
<dbReference type="InterPro" id="IPR021560">
    <property type="entry name" value="DUF3021"/>
</dbReference>
<keyword evidence="1" id="KW-0812">Transmembrane</keyword>